<dbReference type="Gene3D" id="3.10.350.10">
    <property type="entry name" value="LysM domain"/>
    <property type="match status" value="4"/>
</dbReference>
<evidence type="ECO:0000259" key="2">
    <source>
        <dbReference type="PROSITE" id="PS51782"/>
    </source>
</evidence>
<feature type="region of interest" description="Disordered" evidence="1">
    <location>
        <begin position="25"/>
        <end position="75"/>
    </location>
</feature>
<evidence type="ECO:0000313" key="4">
    <source>
        <dbReference type="Proteomes" id="UP000317371"/>
    </source>
</evidence>
<evidence type="ECO:0000256" key="1">
    <source>
        <dbReference type="SAM" id="MobiDB-lite"/>
    </source>
</evidence>
<protein>
    <submittedName>
        <fullName evidence="3">LysM peptidoglycan-binding domain-containing protein</fullName>
    </submittedName>
</protein>
<feature type="domain" description="LysM" evidence="2">
    <location>
        <begin position="207"/>
        <end position="251"/>
    </location>
</feature>
<dbReference type="InParanoid" id="A0A540VLQ8"/>
<reference evidence="3 4" key="1">
    <citation type="submission" date="2019-06" db="EMBL/GenBank/DDBJ databases">
        <title>Genome sequence of Litorilinea aerophila BAA-2444.</title>
        <authorList>
            <person name="Maclea K.S."/>
            <person name="Maurais E.G."/>
            <person name="Iannazzi L.C."/>
        </authorList>
    </citation>
    <scope>NUCLEOTIDE SEQUENCE [LARGE SCALE GENOMIC DNA]</scope>
    <source>
        <strain evidence="3 4">ATCC BAA-2444</strain>
    </source>
</reference>
<dbReference type="PANTHER" id="PTHR33734">
    <property type="entry name" value="LYSM DOMAIN-CONTAINING GPI-ANCHORED PROTEIN 2"/>
    <property type="match status" value="1"/>
</dbReference>
<proteinExistence type="predicted"/>
<organism evidence="3 4">
    <name type="scientific">Litorilinea aerophila</name>
    <dbReference type="NCBI Taxonomy" id="1204385"/>
    <lineage>
        <taxon>Bacteria</taxon>
        <taxon>Bacillati</taxon>
        <taxon>Chloroflexota</taxon>
        <taxon>Caldilineae</taxon>
        <taxon>Caldilineales</taxon>
        <taxon>Caldilineaceae</taxon>
        <taxon>Litorilinea</taxon>
    </lineage>
</organism>
<dbReference type="SUPFAM" id="SSF54106">
    <property type="entry name" value="LysM domain"/>
    <property type="match status" value="4"/>
</dbReference>
<dbReference type="RefSeq" id="WP_141608422.1">
    <property type="nucleotide sequence ID" value="NZ_VIGC02000002.1"/>
</dbReference>
<dbReference type="OrthoDB" id="153961at2"/>
<dbReference type="AlphaFoldDB" id="A0A540VLQ8"/>
<feature type="domain" description="LysM" evidence="2">
    <location>
        <begin position="139"/>
        <end position="183"/>
    </location>
</feature>
<feature type="domain" description="LysM" evidence="2">
    <location>
        <begin position="265"/>
        <end position="309"/>
    </location>
</feature>
<accession>A0A540VLQ8</accession>
<gene>
    <name evidence="3" type="ORF">FKZ61_02155</name>
</gene>
<dbReference type="InterPro" id="IPR018392">
    <property type="entry name" value="LysM"/>
</dbReference>
<dbReference type="Pfam" id="PF01476">
    <property type="entry name" value="LysM"/>
    <property type="match status" value="4"/>
</dbReference>
<dbReference type="PROSITE" id="PS51257">
    <property type="entry name" value="PROKAR_LIPOPROTEIN"/>
    <property type="match status" value="1"/>
</dbReference>
<dbReference type="PANTHER" id="PTHR33734:SF22">
    <property type="entry name" value="MEMBRANE-BOUND LYTIC MUREIN TRANSGLYCOSYLASE D"/>
    <property type="match status" value="1"/>
</dbReference>
<dbReference type="InterPro" id="IPR036779">
    <property type="entry name" value="LysM_dom_sf"/>
</dbReference>
<comment type="caution">
    <text evidence="3">The sequence shown here is derived from an EMBL/GenBank/DDBJ whole genome shotgun (WGS) entry which is preliminary data.</text>
</comment>
<feature type="compositionally biased region" description="Low complexity" evidence="1">
    <location>
        <begin position="44"/>
        <end position="75"/>
    </location>
</feature>
<dbReference type="CDD" id="cd00118">
    <property type="entry name" value="LysM"/>
    <property type="match status" value="4"/>
</dbReference>
<dbReference type="PROSITE" id="PS51782">
    <property type="entry name" value="LYSM"/>
    <property type="match status" value="4"/>
</dbReference>
<dbReference type="SMART" id="SM00257">
    <property type="entry name" value="LysM"/>
    <property type="match status" value="4"/>
</dbReference>
<dbReference type="Proteomes" id="UP000317371">
    <property type="component" value="Unassembled WGS sequence"/>
</dbReference>
<feature type="domain" description="LysM" evidence="2">
    <location>
        <begin position="77"/>
        <end position="120"/>
    </location>
</feature>
<dbReference type="FunCoup" id="A0A540VLQ8">
    <property type="interactions" value="5"/>
</dbReference>
<dbReference type="EMBL" id="VIGC01000002">
    <property type="protein sequence ID" value="TQE97695.1"/>
    <property type="molecule type" value="Genomic_DNA"/>
</dbReference>
<keyword evidence="4" id="KW-1185">Reference proteome</keyword>
<evidence type="ECO:0000313" key="3">
    <source>
        <dbReference type="EMBL" id="TQE97695.1"/>
    </source>
</evidence>
<name>A0A540VLQ8_9CHLR</name>
<sequence>MGTHLRLIIILTTALLLVACTRDRPTPEPTATSAVAETPTPASAPVQEPEVTVTTPEATTETPAPEGTATPEEPTTFQYTVQPGDTLFSIAQKFGTDVETIRQLNALADDNIIVGQPLYVPYVEGMTAEGLPTPTPGPYRYVIQSGDTLSAIALRFGVDPIQIMEANNLLDPNTLTVGAEIIIPNYQPPAETGTASTGGQAAQGEPVIHVVQPGEGLYEIAVKYGVSAAEIAAANNITNRNLLRVGQELIIPGVTRQQVIAERGVVHVVQPGESLLGIAIQYGVDVEAIIELNDITDPDALSVGQELVIPVQQ</sequence>